<dbReference type="EMBL" id="JADAKE010000010">
    <property type="protein sequence ID" value="MBF8807644.1"/>
    <property type="molecule type" value="Genomic_DNA"/>
</dbReference>
<evidence type="ECO:0000313" key="3">
    <source>
        <dbReference type="Proteomes" id="UP000637757"/>
    </source>
</evidence>
<protein>
    <submittedName>
        <fullName evidence="2">Uncharacterized protein</fullName>
    </submittedName>
</protein>
<feature type="compositionally biased region" description="Basic and acidic residues" evidence="1">
    <location>
        <begin position="29"/>
        <end position="41"/>
    </location>
</feature>
<keyword evidence="3" id="KW-1185">Reference proteome</keyword>
<name>A0A931F8A7_9ENTE</name>
<organism evidence="2 3">
    <name type="scientific">Enterococcus lacertideformus</name>
    <dbReference type="NCBI Taxonomy" id="2771493"/>
    <lineage>
        <taxon>Bacteria</taxon>
        <taxon>Bacillati</taxon>
        <taxon>Bacillota</taxon>
        <taxon>Bacilli</taxon>
        <taxon>Lactobacillales</taxon>
        <taxon>Enterococcaceae</taxon>
        <taxon>Enterococcus</taxon>
    </lineage>
</organism>
<proteinExistence type="predicted"/>
<accession>A0A931F8A7</accession>
<feature type="compositionally biased region" description="Polar residues" evidence="1">
    <location>
        <begin position="15"/>
        <end position="26"/>
    </location>
</feature>
<dbReference type="AlphaFoldDB" id="A0A931F8A7"/>
<evidence type="ECO:0000313" key="2">
    <source>
        <dbReference type="EMBL" id="MBF8807644.1"/>
    </source>
</evidence>
<reference evidence="2" key="1">
    <citation type="submission" date="2020-09" db="EMBL/GenBank/DDBJ databases">
        <title>Genomic insights into the novelty and pathogenicity of a unique biofilm-forming Enterococcus sp. bacteria (Enterococcus lacertideformus) identified in reptiles.</title>
        <authorList>
            <person name="Agius J.E."/>
            <person name="Phalen D.N."/>
            <person name="Rose K."/>
            <person name="Eden J.-S."/>
        </authorList>
    </citation>
    <scope>NUCLEOTIDE SEQUENCE</scope>
    <source>
        <strain evidence="2">PHRS 0518</strain>
    </source>
</reference>
<comment type="caution">
    <text evidence="2">The sequence shown here is derived from an EMBL/GenBank/DDBJ whole genome shotgun (WGS) entry which is preliminary data.</text>
</comment>
<evidence type="ECO:0000256" key="1">
    <source>
        <dbReference type="SAM" id="MobiDB-lite"/>
    </source>
</evidence>
<feature type="region of interest" description="Disordered" evidence="1">
    <location>
        <begin position="15"/>
        <end position="42"/>
    </location>
</feature>
<sequence>MRKCDSILNNYYNQKMTSDKSNNTKKNVLKTDKHTGKHTDNYSKVVQELSEKQKGTKVEFTTKVQQAKTKTEFTTKVQQAKTKKIKIKTS</sequence>
<gene>
    <name evidence="2" type="ORF">IC227_03715</name>
</gene>
<dbReference type="Proteomes" id="UP000637757">
    <property type="component" value="Unassembled WGS sequence"/>
</dbReference>